<dbReference type="EMBL" id="CAJPDT010000014">
    <property type="protein sequence ID" value="CAF9914863.1"/>
    <property type="molecule type" value="Genomic_DNA"/>
</dbReference>
<feature type="signal peptide" evidence="1">
    <location>
        <begin position="1"/>
        <end position="17"/>
    </location>
</feature>
<reference evidence="2" key="1">
    <citation type="submission" date="2021-03" db="EMBL/GenBank/DDBJ databases">
        <authorList>
            <person name="Tagirdzhanova G."/>
        </authorList>
    </citation>
    <scope>NUCLEOTIDE SEQUENCE</scope>
</reference>
<dbReference type="Proteomes" id="UP000664534">
    <property type="component" value="Unassembled WGS sequence"/>
</dbReference>
<name>A0A8H3F381_9LECA</name>
<keyword evidence="1" id="KW-0732">Signal</keyword>
<keyword evidence="3" id="KW-1185">Reference proteome</keyword>
<evidence type="ECO:0000313" key="2">
    <source>
        <dbReference type="EMBL" id="CAF9914863.1"/>
    </source>
</evidence>
<proteinExistence type="predicted"/>
<gene>
    <name evidence="2" type="ORF">IMSHALPRED_002264</name>
</gene>
<accession>A0A8H3F381</accession>
<organism evidence="2 3">
    <name type="scientific">Imshaugia aleurites</name>
    <dbReference type="NCBI Taxonomy" id="172621"/>
    <lineage>
        <taxon>Eukaryota</taxon>
        <taxon>Fungi</taxon>
        <taxon>Dikarya</taxon>
        <taxon>Ascomycota</taxon>
        <taxon>Pezizomycotina</taxon>
        <taxon>Lecanoromycetes</taxon>
        <taxon>OSLEUM clade</taxon>
        <taxon>Lecanoromycetidae</taxon>
        <taxon>Lecanorales</taxon>
        <taxon>Lecanorineae</taxon>
        <taxon>Parmeliaceae</taxon>
        <taxon>Imshaugia</taxon>
    </lineage>
</organism>
<feature type="chain" id="PRO_5034756807" evidence="1">
    <location>
        <begin position="18"/>
        <end position="139"/>
    </location>
</feature>
<evidence type="ECO:0000256" key="1">
    <source>
        <dbReference type="SAM" id="SignalP"/>
    </source>
</evidence>
<comment type="caution">
    <text evidence="2">The sequence shown here is derived from an EMBL/GenBank/DDBJ whole genome shotgun (WGS) entry which is preliminary data.</text>
</comment>
<dbReference type="AlphaFoldDB" id="A0A8H3F381"/>
<sequence length="139" mass="14441">MLLGWVLRLVTSVSVERLSIPVAVHRPQAAAVMHSAASLSAKQAKKTEANTKETLTVSTHSAAATSSTSVVCEKLAAQSAYYLAKIAQLEDKKIAVPPYLAGYEAASYDAEVAMGCVVASAKTSKKATTKDAKADGKTG</sequence>
<protein>
    <submittedName>
        <fullName evidence="2">Uncharacterized protein</fullName>
    </submittedName>
</protein>
<evidence type="ECO:0000313" key="3">
    <source>
        <dbReference type="Proteomes" id="UP000664534"/>
    </source>
</evidence>